<keyword evidence="3" id="KW-1185">Reference proteome</keyword>
<name>A0AAN4ZDI0_9BILA</name>
<proteinExistence type="predicted"/>
<sequence>MYMTDKGFRASNIKNPANQKMSAFWMWMKEEGRRRFETHYGVRYEQTNKEHKDQIAAWWNDVKESDEKLKWEAMAKTFNKDAEKVKAMRESKKAEYRRQLALHPEEMHELKKAHDQKIREINPPMPKYAFGAPIKTHTRHTPNEVDIRCEKVFTYLTSKFQITMKNAGRGKEEDDVLRDLRSFLLIVHEYTSNVKGDRVCPAEVTLLSFSLSRGMQKLLSGVLTYEHSIVTDRDNLNESEYNTIVDTYENTGIAAERFIPQSKNPEGSGVMSLPRLKSELLGFLSDHSNNHTPIMLLKSNYNEAAGMLFTLFPDYWEHLETRFCFLDDLFHIYTRIQTGRSETHPIRDYSNLPLPPPCPFHLALTRKGIRGKKCTQQVAINELQILFKSLSDARVLKMDRIYERAKHEQCTQDDWDQHGPQIQWEQGERDRRIEDEMRSNLDDDVSNSDSDHSLEEGMPVVHDYDSRSDRNDVRRHNYDDERRGSNQTDRYDGRRDYGRREEYGSRDATKENSWNGESQNGSFSGGFGRTKKTYSGGGGNGRNSSDDGERGSHNRAPPSSSFSDRTGQKEPPFGYDEDARPAQRRRAASPTQSERGKGGREEERGRDSQR</sequence>
<protein>
    <submittedName>
        <fullName evidence="2">Uncharacterized protein</fullName>
    </submittedName>
</protein>
<organism evidence="2 3">
    <name type="scientific">Pristionchus mayeri</name>
    <dbReference type="NCBI Taxonomy" id="1317129"/>
    <lineage>
        <taxon>Eukaryota</taxon>
        <taxon>Metazoa</taxon>
        <taxon>Ecdysozoa</taxon>
        <taxon>Nematoda</taxon>
        <taxon>Chromadorea</taxon>
        <taxon>Rhabditida</taxon>
        <taxon>Rhabditina</taxon>
        <taxon>Diplogasteromorpha</taxon>
        <taxon>Diplogasteroidea</taxon>
        <taxon>Neodiplogasteridae</taxon>
        <taxon>Pristionchus</taxon>
    </lineage>
</organism>
<dbReference type="Proteomes" id="UP001328107">
    <property type="component" value="Unassembled WGS sequence"/>
</dbReference>
<feature type="compositionally biased region" description="Basic and acidic residues" evidence="1">
    <location>
        <begin position="594"/>
        <end position="610"/>
    </location>
</feature>
<accession>A0AAN4ZDI0</accession>
<evidence type="ECO:0000256" key="1">
    <source>
        <dbReference type="SAM" id="MobiDB-lite"/>
    </source>
</evidence>
<dbReference type="AlphaFoldDB" id="A0AAN4ZDI0"/>
<comment type="caution">
    <text evidence="2">The sequence shown here is derived from an EMBL/GenBank/DDBJ whole genome shotgun (WGS) entry which is preliminary data.</text>
</comment>
<feature type="compositionally biased region" description="Basic and acidic residues" evidence="1">
    <location>
        <begin position="426"/>
        <end position="441"/>
    </location>
</feature>
<gene>
    <name evidence="2" type="ORF">PMAYCL1PPCAC_07739</name>
</gene>
<feature type="region of interest" description="Disordered" evidence="1">
    <location>
        <begin position="408"/>
        <end position="610"/>
    </location>
</feature>
<dbReference type="EMBL" id="BTRK01000002">
    <property type="protein sequence ID" value="GMR37544.1"/>
    <property type="molecule type" value="Genomic_DNA"/>
</dbReference>
<evidence type="ECO:0000313" key="2">
    <source>
        <dbReference type="EMBL" id="GMR37544.1"/>
    </source>
</evidence>
<feature type="compositionally biased region" description="Basic and acidic residues" evidence="1">
    <location>
        <begin position="462"/>
        <end position="510"/>
    </location>
</feature>
<evidence type="ECO:0000313" key="3">
    <source>
        <dbReference type="Proteomes" id="UP001328107"/>
    </source>
</evidence>
<feature type="non-terminal residue" evidence="2">
    <location>
        <position position="610"/>
    </location>
</feature>
<feature type="compositionally biased region" description="Polar residues" evidence="1">
    <location>
        <begin position="511"/>
        <end position="522"/>
    </location>
</feature>
<reference evidence="3" key="1">
    <citation type="submission" date="2022-10" db="EMBL/GenBank/DDBJ databases">
        <title>Genome assembly of Pristionchus species.</title>
        <authorList>
            <person name="Yoshida K."/>
            <person name="Sommer R.J."/>
        </authorList>
    </citation>
    <scope>NUCLEOTIDE SEQUENCE [LARGE SCALE GENOMIC DNA]</scope>
    <source>
        <strain evidence="3">RS5460</strain>
    </source>
</reference>